<evidence type="ECO:0000313" key="2">
    <source>
        <dbReference type="EMBL" id="MDP9793020.1"/>
    </source>
</evidence>
<feature type="domain" description="Alpha-L-arabinofuranosidase B arabinose-binding" evidence="1">
    <location>
        <begin position="12"/>
        <end position="61"/>
    </location>
</feature>
<dbReference type="Pfam" id="PF05270">
    <property type="entry name" value="AbfB"/>
    <property type="match status" value="1"/>
</dbReference>
<organism evidence="2 3">
    <name type="scientific">Catenuloplanes nepalensis</name>
    <dbReference type="NCBI Taxonomy" id="587533"/>
    <lineage>
        <taxon>Bacteria</taxon>
        <taxon>Bacillati</taxon>
        <taxon>Actinomycetota</taxon>
        <taxon>Actinomycetes</taxon>
        <taxon>Micromonosporales</taxon>
        <taxon>Micromonosporaceae</taxon>
        <taxon>Catenuloplanes</taxon>
    </lineage>
</organism>
<dbReference type="Proteomes" id="UP001240984">
    <property type="component" value="Unassembled WGS sequence"/>
</dbReference>
<comment type="caution">
    <text evidence="2">The sequence shown here is derived from an EMBL/GenBank/DDBJ whole genome shotgun (WGS) entry which is preliminary data.</text>
</comment>
<dbReference type="RefSeq" id="WP_306827912.1">
    <property type="nucleotide sequence ID" value="NZ_JAUSRA010000001.1"/>
</dbReference>
<proteinExistence type="predicted"/>
<dbReference type="EMBL" id="JAUSRA010000001">
    <property type="protein sequence ID" value="MDP9793020.1"/>
    <property type="molecule type" value="Genomic_DNA"/>
</dbReference>
<accession>A0ABT9MNM4</accession>
<dbReference type="InterPro" id="IPR036195">
    <property type="entry name" value="AbfB_ABD_sf"/>
</dbReference>
<dbReference type="Gene3D" id="2.80.10.50">
    <property type="match status" value="1"/>
</dbReference>
<dbReference type="SUPFAM" id="SSF110221">
    <property type="entry name" value="AbfB domain"/>
    <property type="match status" value="1"/>
</dbReference>
<sequence length="67" mass="7112">MAVAVARPAAHPVAGAATGTVRLMSHNLPGRCLRHRGFELWLDPCAQPVEDAGFQADSSFAALNPWT</sequence>
<protein>
    <recommendedName>
        <fullName evidence="1">Alpha-L-arabinofuranosidase B arabinose-binding domain-containing protein</fullName>
    </recommendedName>
</protein>
<evidence type="ECO:0000313" key="3">
    <source>
        <dbReference type="Proteomes" id="UP001240984"/>
    </source>
</evidence>
<reference evidence="2 3" key="1">
    <citation type="submission" date="2023-07" db="EMBL/GenBank/DDBJ databases">
        <title>Sequencing the genomes of 1000 actinobacteria strains.</title>
        <authorList>
            <person name="Klenk H.-P."/>
        </authorList>
    </citation>
    <scope>NUCLEOTIDE SEQUENCE [LARGE SCALE GENOMIC DNA]</scope>
    <source>
        <strain evidence="2 3">DSM 44710</strain>
    </source>
</reference>
<evidence type="ECO:0000259" key="1">
    <source>
        <dbReference type="Pfam" id="PF05270"/>
    </source>
</evidence>
<keyword evidence="3" id="KW-1185">Reference proteome</keyword>
<gene>
    <name evidence="2" type="ORF">J2S43_001532</name>
</gene>
<name>A0ABT9MNM4_9ACTN</name>
<dbReference type="InterPro" id="IPR007934">
    <property type="entry name" value="AbfB_ABD"/>
</dbReference>